<proteinExistence type="predicted"/>
<dbReference type="Proteomes" id="UP000053947">
    <property type="component" value="Unassembled WGS sequence"/>
</dbReference>
<dbReference type="PATRIC" id="fig|1217799.6.peg.568"/>
<accession>A0A0W0GGL8</accession>
<reference evidence="2 3" key="1">
    <citation type="submission" date="2015-06" db="EMBL/GenBank/DDBJ databases">
        <title>Genome sequence of the organohalide-respiring Dehalogenimonas alkenigignens type strain (IP3-3T).</title>
        <authorList>
            <person name="Key T.A."/>
            <person name="Richmond D.P."/>
            <person name="Bowman K.S."/>
            <person name="Cho Y.-J."/>
            <person name="Chun J."/>
            <person name="da Costa M.S."/>
            <person name="Rainey F.A."/>
            <person name="Moe W.M."/>
        </authorList>
    </citation>
    <scope>NUCLEOTIDE SEQUENCE [LARGE SCALE GENOMIC DNA]</scope>
    <source>
        <strain evidence="2 3">IP3-3</strain>
    </source>
</reference>
<keyword evidence="1" id="KW-1133">Transmembrane helix</keyword>
<feature type="transmembrane region" description="Helical" evidence="1">
    <location>
        <begin position="49"/>
        <end position="68"/>
    </location>
</feature>
<protein>
    <submittedName>
        <fullName evidence="2">Uncharacterized protein</fullName>
    </submittedName>
</protein>
<dbReference type="STRING" id="1217799.DEALK_05510"/>
<dbReference type="AlphaFoldDB" id="A0A0W0GGL8"/>
<keyword evidence="1" id="KW-0812">Transmembrane</keyword>
<evidence type="ECO:0000313" key="3">
    <source>
        <dbReference type="Proteomes" id="UP000053947"/>
    </source>
</evidence>
<organism evidence="2 3">
    <name type="scientific">Dehalogenimonas alkenigignens</name>
    <dbReference type="NCBI Taxonomy" id="1217799"/>
    <lineage>
        <taxon>Bacteria</taxon>
        <taxon>Bacillati</taxon>
        <taxon>Chloroflexota</taxon>
        <taxon>Dehalococcoidia</taxon>
        <taxon>Dehalococcoidales</taxon>
        <taxon>Dehalococcoidaceae</taxon>
        <taxon>Dehalogenimonas</taxon>
    </lineage>
</organism>
<dbReference type="EMBL" id="LFDV01000002">
    <property type="protein sequence ID" value="KTB47706.1"/>
    <property type="molecule type" value="Genomic_DNA"/>
</dbReference>
<comment type="caution">
    <text evidence="2">The sequence shown here is derived from an EMBL/GenBank/DDBJ whole genome shotgun (WGS) entry which is preliminary data.</text>
</comment>
<dbReference type="RefSeq" id="WP_133240219.1">
    <property type="nucleotide sequence ID" value="NZ_QEFQ01000003.1"/>
</dbReference>
<name>A0A0W0GGL8_9CHLR</name>
<evidence type="ECO:0000256" key="1">
    <source>
        <dbReference type="SAM" id="Phobius"/>
    </source>
</evidence>
<sequence length="69" mass="7515">MCPREDETYRSTRYGGHPPACTCVACCEKRRAGISTGYKSPREGGGTPAWFWAVIGIVVVALVLTLVLR</sequence>
<keyword evidence="3" id="KW-1185">Reference proteome</keyword>
<gene>
    <name evidence="2" type="ORF">DEALK_05510</name>
</gene>
<evidence type="ECO:0000313" key="2">
    <source>
        <dbReference type="EMBL" id="KTB47706.1"/>
    </source>
</evidence>
<keyword evidence="1" id="KW-0472">Membrane</keyword>